<gene>
    <name evidence="4" type="primary">NDAI0H02670</name>
    <name evidence="4" type="ordered locus">NDAI_0H02670</name>
</gene>
<dbReference type="Pfam" id="PF26242">
    <property type="entry name" value="Swc3_C"/>
    <property type="match status" value="1"/>
</dbReference>
<feature type="compositionally biased region" description="Basic residues" evidence="1">
    <location>
        <begin position="747"/>
        <end position="757"/>
    </location>
</feature>
<keyword evidence="5" id="KW-1185">Reference proteome</keyword>
<feature type="region of interest" description="Disordered" evidence="1">
    <location>
        <begin position="1"/>
        <end position="67"/>
    </location>
</feature>
<dbReference type="PANTHER" id="PTHR28108:SF1">
    <property type="entry name" value="SWR1-COMPLEX PROTEIN 3"/>
    <property type="match status" value="1"/>
</dbReference>
<dbReference type="GO" id="GO:0140849">
    <property type="term" value="F:ATP-dependent H2AZ histone chaperone activity"/>
    <property type="evidence" value="ECO:0007669"/>
    <property type="project" value="InterPro"/>
</dbReference>
<evidence type="ECO:0000256" key="1">
    <source>
        <dbReference type="SAM" id="MobiDB-lite"/>
    </source>
</evidence>
<dbReference type="GeneID" id="11495972"/>
<accession>G0WF80</accession>
<dbReference type="KEGG" id="ndi:NDAI_0H02670"/>
<dbReference type="EMBL" id="HE580274">
    <property type="protein sequence ID" value="CCD26441.1"/>
    <property type="molecule type" value="Genomic_DNA"/>
</dbReference>
<dbReference type="PANTHER" id="PTHR28108">
    <property type="entry name" value="SWR1-COMPLEX PROTEIN 3"/>
    <property type="match status" value="1"/>
</dbReference>
<feature type="region of interest" description="Disordered" evidence="1">
    <location>
        <begin position="133"/>
        <end position="160"/>
    </location>
</feature>
<feature type="domain" description="SWR1-complex protein 3" evidence="2">
    <location>
        <begin position="73"/>
        <end position="197"/>
    </location>
</feature>
<dbReference type="InterPro" id="IPR058986">
    <property type="entry name" value="Swc3_C"/>
</dbReference>
<dbReference type="GO" id="GO:0000812">
    <property type="term" value="C:Swr1 complex"/>
    <property type="evidence" value="ECO:0007669"/>
    <property type="project" value="InterPro"/>
</dbReference>
<dbReference type="STRING" id="1071378.G0WF80"/>
<proteinExistence type="predicted"/>
<evidence type="ECO:0000259" key="3">
    <source>
        <dbReference type="Pfam" id="PF26242"/>
    </source>
</evidence>
<feature type="compositionally biased region" description="Basic residues" evidence="1">
    <location>
        <begin position="38"/>
        <end position="47"/>
    </location>
</feature>
<dbReference type="OrthoDB" id="4097064at2759"/>
<evidence type="ECO:0000259" key="2">
    <source>
        <dbReference type="Pfam" id="PF24707"/>
    </source>
</evidence>
<dbReference type="AlphaFoldDB" id="G0WF80"/>
<sequence length="934" mass="107042">MSRVLRSRVKTEEAPPPLPKKNQEPPPPPTTNNNATKERKRRRKRRSSSTGSISASEDNDDIFQLNNNHTTGRPFEIVGDLPCSIDPPQYNSALTCPLSVKDSGVLYTSLLNSRRTWIRGEMFDLYWSRPNRGSGSANGTPGDNNPPRQNNIDNKNMDESNNGITLLIKDKMQKMSDCEMIAGPHSFPVRLFILKDEDIEKRWQEEQDSKKTEREEKRKLEVERKQQRIEERKRQQLERQQKKELKMKKKLEMDLLKQKRKDELKALKEQEKLNKKDKQLPRAGLPTDSVATFSASTKKKVPSIDTQPSTDLDIEKKHVPVLASQSLVSDEKIHKPSVNDPKMIANLNLMAKKDPELNRLMSIVATRRATLREIKKFRKFIIMASEMPPPPGWIPPEGWENTVYKDPVGSPQNSSDGSDNEDSVRPKRLPLDLTNLPKDDKGIFERNKDKADAENENKNCPEKAVKNVETPNTKKKCNTAMLPTHSSQEYDKCTVSDEKHDQGNKMVTEVEGKNELDNGTLIENGETNKENDENISSENEVSEKEISGVTEEATESKPITNKNTTPSTEATGMEEASLVGVTNPTIKKEEKGKTSSNPTPIKMRMSLYEKDPNLFINLSLMAKTDPTLRYLMYVAATDKPFDDQRIKLREYITRARAKSLPEGWTLSKTKKYVVLIATATKDNETNINQKIEAPPVNMQDTTNGNINMTDEPKVGSIEKVVLDREQDKFIRDVVKKDSTFKGEKTGSRPKKYRKRRQSMTLSENGEKLTGFQQKYVKESEIIIEYLEYIHARYILPHDAVIEYLESTKEYIVSWIVIHNKKDILKVCKKRKETIDEYLIREDYPIAPLFSSMTIRLVGIEDKFKPILMNSVNPIDQVTKKMSRILDIGTRLSKYNLWYQLDGYDDSDLAESLRAELNEYEHSLRTKRHRRSAGD</sequence>
<dbReference type="eggNOG" id="ENOG502QWM7">
    <property type="taxonomic scope" value="Eukaryota"/>
</dbReference>
<feature type="region of interest" description="Disordered" evidence="1">
    <location>
        <begin position="204"/>
        <end position="225"/>
    </location>
</feature>
<dbReference type="Pfam" id="PF24707">
    <property type="entry name" value="Swc3"/>
    <property type="match status" value="1"/>
</dbReference>
<evidence type="ECO:0008006" key="6">
    <source>
        <dbReference type="Google" id="ProtNLM"/>
    </source>
</evidence>
<protein>
    <recommendedName>
        <fullName evidence="6">SWR1-complex protein 3</fullName>
    </recommendedName>
</protein>
<dbReference type="InterPro" id="IPR037651">
    <property type="entry name" value="Swc3"/>
</dbReference>
<evidence type="ECO:0000313" key="4">
    <source>
        <dbReference type="EMBL" id="CCD26441.1"/>
    </source>
</evidence>
<evidence type="ECO:0000313" key="5">
    <source>
        <dbReference type="Proteomes" id="UP000000689"/>
    </source>
</evidence>
<organism evidence="4 5">
    <name type="scientific">Naumovozyma dairenensis (strain ATCC 10597 / BCRC 20456 / CBS 421 / NBRC 0211 / NRRL Y-12639)</name>
    <name type="common">Saccharomyces dairenensis</name>
    <dbReference type="NCBI Taxonomy" id="1071378"/>
    <lineage>
        <taxon>Eukaryota</taxon>
        <taxon>Fungi</taxon>
        <taxon>Dikarya</taxon>
        <taxon>Ascomycota</taxon>
        <taxon>Saccharomycotina</taxon>
        <taxon>Saccharomycetes</taxon>
        <taxon>Saccharomycetales</taxon>
        <taxon>Saccharomycetaceae</taxon>
        <taxon>Naumovozyma</taxon>
    </lineage>
</organism>
<reference evidence="4 5" key="1">
    <citation type="journal article" date="2011" name="Proc. Natl. Acad. Sci. U.S.A.">
        <title>Evolutionary erosion of yeast sex chromosomes by mating-type switching accidents.</title>
        <authorList>
            <person name="Gordon J.L."/>
            <person name="Armisen D."/>
            <person name="Proux-Wera E."/>
            <person name="Oheigeartaigh S.S."/>
            <person name="Byrne K.P."/>
            <person name="Wolfe K.H."/>
        </authorList>
    </citation>
    <scope>NUCLEOTIDE SEQUENCE [LARGE SCALE GENOMIC DNA]</scope>
    <source>
        <strain evidence="5">ATCC 10597 / BCRC 20456 / CBS 421 / NBRC 0211 / NRRL Y-12639</strain>
    </source>
</reference>
<dbReference type="InterPro" id="IPR057558">
    <property type="entry name" value="Swc3_dom"/>
</dbReference>
<feature type="region of interest" description="Disordered" evidence="1">
    <location>
        <begin position="518"/>
        <end position="601"/>
    </location>
</feature>
<name>G0WF80_NAUDC</name>
<dbReference type="RefSeq" id="XP_003671684.1">
    <property type="nucleotide sequence ID" value="XM_003671636.1"/>
</dbReference>
<dbReference type="HOGENOM" id="CLU_008595_1_0_1"/>
<feature type="compositionally biased region" description="Pro residues" evidence="1">
    <location>
        <begin position="14"/>
        <end position="30"/>
    </location>
</feature>
<dbReference type="Proteomes" id="UP000000689">
    <property type="component" value="Chromosome 8"/>
</dbReference>
<feature type="region of interest" description="Disordered" evidence="1">
    <location>
        <begin position="392"/>
        <end position="443"/>
    </location>
</feature>
<feature type="domain" description="Swc3 C-terminal" evidence="3">
    <location>
        <begin position="767"/>
        <end position="920"/>
    </location>
</feature>
<feature type="compositionally biased region" description="Polar residues" evidence="1">
    <location>
        <begin position="557"/>
        <end position="570"/>
    </location>
</feature>
<feature type="region of interest" description="Disordered" evidence="1">
    <location>
        <begin position="740"/>
        <end position="763"/>
    </location>
</feature>